<dbReference type="EMBL" id="LJYG01000032">
    <property type="protein sequence ID" value="KRQ15911.1"/>
    <property type="molecule type" value="Genomic_DNA"/>
</dbReference>
<keyword evidence="1" id="KW-0472">Membrane</keyword>
<dbReference type="Proteomes" id="UP000051936">
    <property type="component" value="Unassembled WGS sequence"/>
</dbReference>
<organism evidence="2 3">
    <name type="scientific">Bradyrhizobium manausense</name>
    <dbReference type="NCBI Taxonomy" id="989370"/>
    <lineage>
        <taxon>Bacteria</taxon>
        <taxon>Pseudomonadati</taxon>
        <taxon>Pseudomonadota</taxon>
        <taxon>Alphaproteobacteria</taxon>
        <taxon>Hyphomicrobiales</taxon>
        <taxon>Nitrobacteraceae</taxon>
        <taxon>Bradyrhizobium</taxon>
    </lineage>
</organism>
<evidence type="ECO:0000313" key="3">
    <source>
        <dbReference type="Proteomes" id="UP000051936"/>
    </source>
</evidence>
<dbReference type="AlphaFoldDB" id="A0A0R3E111"/>
<evidence type="ECO:0000313" key="2">
    <source>
        <dbReference type="EMBL" id="KRQ15911.1"/>
    </source>
</evidence>
<name>A0A0R3E111_9BRAD</name>
<proteinExistence type="predicted"/>
<reference evidence="2 3" key="1">
    <citation type="submission" date="2015-09" db="EMBL/GenBank/DDBJ databases">
        <title>Draft Genome Sequence of Bradyrhizobium manausense Strain BR 3351T, a Novel Symbiotic Nitrogen-Fixing Alphaproteobacterium Isolated from Brazilian Amazon Rain Forest.</title>
        <authorList>
            <person name="De Araujo J.L."/>
            <person name="Zilli J.E."/>
        </authorList>
    </citation>
    <scope>NUCLEOTIDE SEQUENCE [LARGE SCALE GENOMIC DNA]</scope>
    <source>
        <strain evidence="2 3">BR3351</strain>
    </source>
</reference>
<evidence type="ECO:0000256" key="1">
    <source>
        <dbReference type="SAM" id="Phobius"/>
    </source>
</evidence>
<feature type="transmembrane region" description="Helical" evidence="1">
    <location>
        <begin position="39"/>
        <end position="61"/>
    </location>
</feature>
<dbReference type="STRING" id="989370.AOQ71_07155"/>
<keyword evidence="3" id="KW-1185">Reference proteome</keyword>
<accession>A0A0R3E111</accession>
<sequence>MAKATQKHEPTLARFAVGMGGILSQSETVVRAFGRDRGFILMLLAVLAGVLVPLGTLLLIAHGIARHIG</sequence>
<gene>
    <name evidence="2" type="ORF">AOQ71_07155</name>
</gene>
<keyword evidence="1" id="KW-1133">Transmembrane helix</keyword>
<comment type="caution">
    <text evidence="2">The sequence shown here is derived from an EMBL/GenBank/DDBJ whole genome shotgun (WGS) entry which is preliminary data.</text>
</comment>
<protein>
    <submittedName>
        <fullName evidence="2">Uncharacterized protein</fullName>
    </submittedName>
</protein>
<keyword evidence="1" id="KW-0812">Transmembrane</keyword>